<proteinExistence type="predicted"/>
<evidence type="ECO:0000256" key="2">
    <source>
        <dbReference type="SAM" id="Phobius"/>
    </source>
</evidence>
<keyword evidence="2" id="KW-0812">Transmembrane</keyword>
<feature type="compositionally biased region" description="Low complexity" evidence="1">
    <location>
        <begin position="56"/>
        <end position="82"/>
    </location>
</feature>
<feature type="region of interest" description="Disordered" evidence="1">
    <location>
        <begin position="51"/>
        <end position="115"/>
    </location>
</feature>
<keyword evidence="2" id="KW-1133">Transmembrane helix</keyword>
<protein>
    <submittedName>
        <fullName evidence="3">Uncharacterized protein</fullName>
    </submittedName>
</protein>
<keyword evidence="4" id="KW-1185">Reference proteome</keyword>
<keyword evidence="2" id="KW-0472">Membrane</keyword>
<evidence type="ECO:0000313" key="4">
    <source>
        <dbReference type="Proteomes" id="UP000284057"/>
    </source>
</evidence>
<organism evidence="3 4">
    <name type="scientific">Jiangella rhizosphaerae</name>
    <dbReference type="NCBI Taxonomy" id="2293569"/>
    <lineage>
        <taxon>Bacteria</taxon>
        <taxon>Bacillati</taxon>
        <taxon>Actinomycetota</taxon>
        <taxon>Actinomycetes</taxon>
        <taxon>Jiangellales</taxon>
        <taxon>Jiangellaceae</taxon>
        <taxon>Jiangella</taxon>
    </lineage>
</organism>
<feature type="region of interest" description="Disordered" evidence="1">
    <location>
        <begin position="1"/>
        <end position="29"/>
    </location>
</feature>
<dbReference type="AlphaFoldDB" id="A0A418KS95"/>
<feature type="transmembrane region" description="Helical" evidence="2">
    <location>
        <begin position="31"/>
        <end position="50"/>
    </location>
</feature>
<evidence type="ECO:0000256" key="1">
    <source>
        <dbReference type="SAM" id="MobiDB-lite"/>
    </source>
</evidence>
<dbReference type="Proteomes" id="UP000284057">
    <property type="component" value="Unassembled WGS sequence"/>
</dbReference>
<feature type="compositionally biased region" description="Pro residues" evidence="1">
    <location>
        <begin position="83"/>
        <end position="93"/>
    </location>
</feature>
<feature type="compositionally biased region" description="Basic residues" evidence="1">
    <location>
        <begin position="19"/>
        <end position="29"/>
    </location>
</feature>
<accession>A0A418KS95</accession>
<gene>
    <name evidence="3" type="ORF">DY240_10010</name>
</gene>
<evidence type="ECO:0000313" key="3">
    <source>
        <dbReference type="EMBL" id="RIQ27103.1"/>
    </source>
</evidence>
<reference evidence="3 4" key="1">
    <citation type="submission" date="2018-09" db="EMBL/GenBank/DDBJ databases">
        <title>Isolation, diversity and antifungal activity of actinobacteria from wheat.</title>
        <authorList>
            <person name="Han C."/>
        </authorList>
    </citation>
    <scope>NUCLEOTIDE SEQUENCE [LARGE SCALE GENOMIC DNA]</scope>
    <source>
        <strain evidence="3 4">NEAU-YY265</strain>
    </source>
</reference>
<name>A0A418KS95_9ACTN</name>
<comment type="caution">
    <text evidence="3">The sequence shown here is derived from an EMBL/GenBank/DDBJ whole genome shotgun (WGS) entry which is preliminary data.</text>
</comment>
<dbReference type="EMBL" id="QUAL01000092">
    <property type="protein sequence ID" value="RIQ27103.1"/>
    <property type="molecule type" value="Genomic_DNA"/>
</dbReference>
<sequence>MSSLESDVAGISLPGPAAARRRAAQRTRHQLTGGVLAGVAAVALGVFAVSPPDFVASPDPAGSPSDSPTPTAVPTTPTQSPSPSTPPVEPSPDPSSGESPGGGEDGGSDSPTVPAGALLTVDDVENDTSEAWAEVDAGASGLPCVPDIPGDAAAVAYESPYDSHIEQFVDPADGAAEARLEELRDELTGCAESGGDFHLIQVWSLSGVGDAGYLLVWNGPPTTPDTQTYVTASLVRTGDFVSAVFHGGPGQDYNAPAQPRLAVLAIERLCGALGTECPTTPEQERLFPEPTGDLDGWLTTDDLAEAGLEALTDGGQVLDSGDEGGPTGYGYVAFTRDPLADGAELLEQRQYGDPMDPGGPILIQERATFADAEGARAHYAELVFEANQFSQPGDVIESTGDVSVPGYEAATWRAEGSGEFASVFVYGAAVSENVVTVVYYGVDQVDVPPEQMQQLLERAAQRIGG</sequence>